<dbReference type="InterPro" id="IPR001245">
    <property type="entry name" value="Ser-Thr/Tyr_kinase_cat_dom"/>
</dbReference>
<evidence type="ECO:0000256" key="3">
    <source>
        <dbReference type="ARBA" id="ARBA00022741"/>
    </source>
</evidence>
<dbReference type="InterPro" id="IPR000719">
    <property type="entry name" value="Prot_kinase_dom"/>
</dbReference>
<keyword evidence="2" id="KW-0808">Transferase</keyword>
<evidence type="ECO:0000259" key="6">
    <source>
        <dbReference type="PROSITE" id="PS50011"/>
    </source>
</evidence>
<dbReference type="Gene3D" id="1.10.510.10">
    <property type="entry name" value="Transferase(Phosphotransferase) domain 1"/>
    <property type="match status" value="1"/>
</dbReference>
<evidence type="ECO:0000256" key="5">
    <source>
        <dbReference type="ARBA" id="ARBA00022840"/>
    </source>
</evidence>
<feature type="domain" description="Protein kinase" evidence="6">
    <location>
        <begin position="1"/>
        <end position="234"/>
    </location>
</feature>
<keyword evidence="5" id="KW-0067">ATP-binding</keyword>
<dbReference type="SUPFAM" id="SSF56112">
    <property type="entry name" value="Protein kinase-like (PK-like)"/>
    <property type="match status" value="1"/>
</dbReference>
<reference evidence="7 8" key="1">
    <citation type="submission" date="2021-05" db="EMBL/GenBank/DDBJ databases">
        <title>Genome Assembly of Synthetic Allotetraploid Brassica napus Reveals Homoeologous Exchanges between Subgenomes.</title>
        <authorList>
            <person name="Davis J.T."/>
        </authorList>
    </citation>
    <scope>NUCLEOTIDE SEQUENCE [LARGE SCALE GENOMIC DNA]</scope>
    <source>
        <strain evidence="8">cv. Da-Ae</strain>
        <tissue evidence="7">Seedling</tissue>
    </source>
</reference>
<dbReference type="Gene3D" id="3.30.200.20">
    <property type="entry name" value="Phosphorylase Kinase, domain 1"/>
    <property type="match status" value="1"/>
</dbReference>
<evidence type="ECO:0000313" key="7">
    <source>
        <dbReference type="EMBL" id="KAH0877188.1"/>
    </source>
</evidence>
<keyword evidence="1" id="KW-0723">Serine/threonine-protein kinase</keyword>
<gene>
    <name evidence="7" type="ORF">HID58_064582</name>
</gene>
<evidence type="ECO:0000256" key="4">
    <source>
        <dbReference type="ARBA" id="ARBA00022777"/>
    </source>
</evidence>
<dbReference type="PANTHER" id="PTHR27002:SF1095">
    <property type="entry name" value="G-TYPE LECTIN S-RECEPTOR-LIKE SERINE_THREONINE-PROTEIN KINASE RKS1"/>
    <property type="match status" value="1"/>
</dbReference>
<accession>A0ABQ7ZAF8</accession>
<dbReference type="SMART" id="SM00220">
    <property type="entry name" value="S_TKc"/>
    <property type="match status" value="1"/>
</dbReference>
<protein>
    <recommendedName>
        <fullName evidence="6">Protein kinase domain-containing protein</fullName>
    </recommendedName>
</protein>
<name>A0ABQ7ZAF8_BRANA</name>
<evidence type="ECO:0000313" key="8">
    <source>
        <dbReference type="Proteomes" id="UP000824890"/>
    </source>
</evidence>
<feature type="non-terminal residue" evidence="7">
    <location>
        <position position="1"/>
    </location>
</feature>
<dbReference type="EMBL" id="JAGKQM010000015">
    <property type="protein sequence ID" value="KAH0877188.1"/>
    <property type="molecule type" value="Genomic_DNA"/>
</dbReference>
<comment type="caution">
    <text evidence="7">The sequence shown here is derived from an EMBL/GenBank/DDBJ whole genome shotgun (WGS) entry which is preliminary data.</text>
</comment>
<keyword evidence="8" id="KW-1185">Reference proteome</keyword>
<keyword evidence="3" id="KW-0547">Nucleotide-binding</keyword>
<dbReference type="PANTHER" id="PTHR27002">
    <property type="entry name" value="RECEPTOR-LIKE SERINE/THREONINE-PROTEIN KINASE SD1-8"/>
    <property type="match status" value="1"/>
</dbReference>
<keyword evidence="4" id="KW-0418">Kinase</keyword>
<dbReference type="PROSITE" id="PS50011">
    <property type="entry name" value="PROTEIN_KINASE_DOM"/>
    <property type="match status" value="1"/>
</dbReference>
<evidence type="ECO:0000256" key="2">
    <source>
        <dbReference type="ARBA" id="ARBA00022679"/>
    </source>
</evidence>
<dbReference type="InterPro" id="IPR008271">
    <property type="entry name" value="Ser/Thr_kinase_AS"/>
</dbReference>
<sequence length="344" mass="38378">GVLQNGMEVAVKRLSKNSGQGMEEFKNEVKLISKLQHRNLVRILGCCVELEEKMLIYEYLPNKSLDCFIFDEEQRAALDWPVRKGIIRGIARGTMYLHQDSRLRIIHRDLKASNILLDNEMIPKISDFGMARIFGGNQIEGCTNRVVGTIGYMPPEYAMEGHFSVKSDVYSFGVLMLEIISGKKNSSFHKDSSNLVGHIWDLWEKGEAKDIIDNLMDQESYSESEVVKCIHIGLLCVQENASDRADMSSVLIMLGQTAIDLPNPKLPAFTAVRRRGSENVALVIAEPGSSVNDITFTDVQGPFAPPALSLFSTRPALSLRRKTPLSLKFRPTLTVVLSDSCGEK</sequence>
<dbReference type="InterPro" id="IPR011009">
    <property type="entry name" value="Kinase-like_dom_sf"/>
</dbReference>
<dbReference type="PROSITE" id="PS00108">
    <property type="entry name" value="PROTEIN_KINASE_ST"/>
    <property type="match status" value="1"/>
</dbReference>
<organism evidence="7 8">
    <name type="scientific">Brassica napus</name>
    <name type="common">Rape</name>
    <dbReference type="NCBI Taxonomy" id="3708"/>
    <lineage>
        <taxon>Eukaryota</taxon>
        <taxon>Viridiplantae</taxon>
        <taxon>Streptophyta</taxon>
        <taxon>Embryophyta</taxon>
        <taxon>Tracheophyta</taxon>
        <taxon>Spermatophyta</taxon>
        <taxon>Magnoliopsida</taxon>
        <taxon>eudicotyledons</taxon>
        <taxon>Gunneridae</taxon>
        <taxon>Pentapetalae</taxon>
        <taxon>rosids</taxon>
        <taxon>malvids</taxon>
        <taxon>Brassicales</taxon>
        <taxon>Brassicaceae</taxon>
        <taxon>Brassiceae</taxon>
        <taxon>Brassica</taxon>
    </lineage>
</organism>
<feature type="non-terminal residue" evidence="7">
    <location>
        <position position="344"/>
    </location>
</feature>
<dbReference type="Pfam" id="PF07714">
    <property type="entry name" value="PK_Tyr_Ser-Thr"/>
    <property type="match status" value="1"/>
</dbReference>
<dbReference type="Proteomes" id="UP000824890">
    <property type="component" value="Unassembled WGS sequence"/>
</dbReference>
<evidence type="ECO:0000256" key="1">
    <source>
        <dbReference type="ARBA" id="ARBA00022527"/>
    </source>
</evidence>
<proteinExistence type="predicted"/>